<protein>
    <submittedName>
        <fullName evidence="3">Uncharacterized protein</fullName>
    </submittedName>
</protein>
<feature type="region of interest" description="Disordered" evidence="1">
    <location>
        <begin position="64"/>
        <end position="84"/>
    </location>
</feature>
<dbReference type="Proteomes" id="UP000046395">
    <property type="component" value="Unassembled WGS sequence"/>
</dbReference>
<dbReference type="AlphaFoldDB" id="A0A5S6QQ69"/>
<sequence>MSSNLAARTSSSAIPKRRCSRRQRRPRKNNPSAARNPKECIKAKIRKVGGIILPLPAAVARGRAGWRQTEATTTTTSRRNAGRQPRQCWSIAIDPNLKLRCFMIDDTKAPLIFKHAAANNGERGGSTEEGGESAREALHDSPRTAIRCSFGQPASISSRGDDGANRKRRHNGECITLYYSNGQLPTNTLLTVSVAFNAPTTSRTAGRWPRGPRKCCRLINGARGRRRPIAQRPHGLAAGDSTVA</sequence>
<feature type="region of interest" description="Disordered" evidence="1">
    <location>
        <begin position="1"/>
        <end position="39"/>
    </location>
</feature>
<evidence type="ECO:0000313" key="2">
    <source>
        <dbReference type="Proteomes" id="UP000046395"/>
    </source>
</evidence>
<proteinExistence type="predicted"/>
<evidence type="ECO:0000313" key="3">
    <source>
        <dbReference type="WBParaSite" id="TMUE_2000009328.1"/>
    </source>
</evidence>
<dbReference type="WBParaSite" id="TMUE_2000009328.1">
    <property type="protein sequence ID" value="TMUE_2000009328.1"/>
    <property type="gene ID" value="WBGene00300573"/>
</dbReference>
<name>A0A5S6QQ69_TRIMR</name>
<feature type="compositionally biased region" description="Polar residues" evidence="1">
    <location>
        <begin position="1"/>
        <end position="13"/>
    </location>
</feature>
<feature type="region of interest" description="Disordered" evidence="1">
    <location>
        <begin position="119"/>
        <end position="139"/>
    </location>
</feature>
<evidence type="ECO:0000256" key="1">
    <source>
        <dbReference type="SAM" id="MobiDB-lite"/>
    </source>
</evidence>
<reference evidence="3" key="1">
    <citation type="submission" date="2019-12" db="UniProtKB">
        <authorList>
            <consortium name="WormBaseParasite"/>
        </authorList>
    </citation>
    <scope>IDENTIFICATION</scope>
</reference>
<feature type="compositionally biased region" description="Basic residues" evidence="1">
    <location>
        <begin position="15"/>
        <end position="28"/>
    </location>
</feature>
<keyword evidence="2" id="KW-1185">Reference proteome</keyword>
<feature type="region of interest" description="Disordered" evidence="1">
    <location>
        <begin position="223"/>
        <end position="244"/>
    </location>
</feature>
<accession>A0A5S6QQ69</accession>
<organism evidence="2 3">
    <name type="scientific">Trichuris muris</name>
    <name type="common">Mouse whipworm</name>
    <dbReference type="NCBI Taxonomy" id="70415"/>
    <lineage>
        <taxon>Eukaryota</taxon>
        <taxon>Metazoa</taxon>
        <taxon>Ecdysozoa</taxon>
        <taxon>Nematoda</taxon>
        <taxon>Enoplea</taxon>
        <taxon>Dorylaimia</taxon>
        <taxon>Trichinellida</taxon>
        <taxon>Trichuridae</taxon>
        <taxon>Trichuris</taxon>
    </lineage>
</organism>